<proteinExistence type="predicted"/>
<feature type="compositionally biased region" description="Basic and acidic residues" evidence="1">
    <location>
        <begin position="1"/>
        <end position="23"/>
    </location>
</feature>
<dbReference type="AlphaFoldDB" id="A0A917NMP3"/>
<evidence type="ECO:0000313" key="3">
    <source>
        <dbReference type="Proteomes" id="UP000625682"/>
    </source>
</evidence>
<comment type="caution">
    <text evidence="2">The sequence shown here is derived from an EMBL/GenBank/DDBJ whole genome shotgun (WGS) entry which is preliminary data.</text>
</comment>
<keyword evidence="3" id="KW-1185">Reference proteome</keyword>
<evidence type="ECO:0000256" key="1">
    <source>
        <dbReference type="SAM" id="MobiDB-lite"/>
    </source>
</evidence>
<dbReference type="Proteomes" id="UP000625682">
    <property type="component" value="Unassembled WGS sequence"/>
</dbReference>
<name>A0A917NMP3_9ACTN</name>
<feature type="region of interest" description="Disordered" evidence="1">
    <location>
        <begin position="42"/>
        <end position="61"/>
    </location>
</feature>
<feature type="region of interest" description="Disordered" evidence="1">
    <location>
        <begin position="1"/>
        <end position="24"/>
    </location>
</feature>
<gene>
    <name evidence="2" type="ORF">GCM10012282_05560</name>
</gene>
<reference evidence="2" key="2">
    <citation type="submission" date="2020-09" db="EMBL/GenBank/DDBJ databases">
        <authorList>
            <person name="Sun Q."/>
            <person name="Zhou Y."/>
        </authorList>
    </citation>
    <scope>NUCLEOTIDE SEQUENCE</scope>
    <source>
        <strain evidence="2">CGMCC 4.7272</strain>
    </source>
</reference>
<reference evidence="2" key="1">
    <citation type="journal article" date="2014" name="Int. J. Syst. Evol. Microbiol.">
        <title>Complete genome sequence of Corynebacterium casei LMG S-19264T (=DSM 44701T), isolated from a smear-ripened cheese.</title>
        <authorList>
            <consortium name="US DOE Joint Genome Institute (JGI-PGF)"/>
            <person name="Walter F."/>
            <person name="Albersmeier A."/>
            <person name="Kalinowski J."/>
            <person name="Ruckert C."/>
        </authorList>
    </citation>
    <scope>NUCLEOTIDE SEQUENCE</scope>
    <source>
        <strain evidence="2">CGMCC 4.7272</strain>
    </source>
</reference>
<dbReference type="EMBL" id="BMMU01000001">
    <property type="protein sequence ID" value="GGJ12088.1"/>
    <property type="molecule type" value="Genomic_DNA"/>
</dbReference>
<protein>
    <submittedName>
        <fullName evidence="2">Uncharacterized protein</fullName>
    </submittedName>
</protein>
<evidence type="ECO:0000313" key="2">
    <source>
        <dbReference type="EMBL" id="GGJ12088.1"/>
    </source>
</evidence>
<accession>A0A917NMP3</accession>
<sequence>MRTGEDAPKRGARGDGGDPHKAFTMEGTDVRALWFTCEPAGIRGKLRPAGDRGGRRLSRVS</sequence>
<organism evidence="2 3">
    <name type="scientific">Streptomyces lacrimifluminis</name>
    <dbReference type="NCBI Taxonomy" id="1500077"/>
    <lineage>
        <taxon>Bacteria</taxon>
        <taxon>Bacillati</taxon>
        <taxon>Actinomycetota</taxon>
        <taxon>Actinomycetes</taxon>
        <taxon>Kitasatosporales</taxon>
        <taxon>Streptomycetaceae</taxon>
        <taxon>Streptomyces</taxon>
    </lineage>
</organism>